<sequence>MCFSPILLRGQYDFGKKLIKIDKTKIKASQYNHIDDDYNKKQLSERWNELIYKGKKIKVQRDLYSAFLLQNVESEKIDRDKCIERFDNFLRLHDKEIERLKNLKKTQTLVSSMGI</sequence>
<accession>A0A5D8QAU8</accession>
<proteinExistence type="predicted"/>
<protein>
    <submittedName>
        <fullName evidence="1">Uncharacterized protein</fullName>
    </submittedName>
</protein>
<keyword evidence="2" id="KW-1185">Reference proteome</keyword>
<evidence type="ECO:0000313" key="2">
    <source>
        <dbReference type="Proteomes" id="UP000322976"/>
    </source>
</evidence>
<dbReference type="EMBL" id="VTPS01000031">
    <property type="protein sequence ID" value="TZE80643.1"/>
    <property type="molecule type" value="Genomic_DNA"/>
</dbReference>
<organism evidence="1 2">
    <name type="scientific">Calorimonas adulescens</name>
    <dbReference type="NCBI Taxonomy" id="2606906"/>
    <lineage>
        <taxon>Bacteria</taxon>
        <taxon>Bacillati</taxon>
        <taxon>Bacillota</taxon>
        <taxon>Clostridia</taxon>
        <taxon>Thermoanaerobacterales</taxon>
        <taxon>Thermoanaerobacteraceae</taxon>
        <taxon>Calorimonas</taxon>
    </lineage>
</organism>
<dbReference type="AlphaFoldDB" id="A0A5D8QAU8"/>
<dbReference type="RefSeq" id="WP_149546343.1">
    <property type="nucleotide sequence ID" value="NZ_VTPS01000031.1"/>
</dbReference>
<dbReference type="Proteomes" id="UP000322976">
    <property type="component" value="Unassembled WGS sequence"/>
</dbReference>
<gene>
    <name evidence="1" type="ORF">FWJ32_12740</name>
</gene>
<comment type="caution">
    <text evidence="1">The sequence shown here is derived from an EMBL/GenBank/DDBJ whole genome shotgun (WGS) entry which is preliminary data.</text>
</comment>
<name>A0A5D8QAU8_9THEO</name>
<evidence type="ECO:0000313" key="1">
    <source>
        <dbReference type="EMBL" id="TZE80643.1"/>
    </source>
</evidence>
<reference evidence="1 2" key="1">
    <citation type="submission" date="2019-08" db="EMBL/GenBank/DDBJ databases">
        <title>Calorimonas adulescens gen. nov., sp. nov., an anaerobic thermophilic bacterium from Sakhalin hot spring.</title>
        <authorList>
            <person name="Khomyakova M.A."/>
            <person name="Merkel A.Y."/>
            <person name="Novikov A."/>
            <person name="Bonch-Osmolovskaya E.A."/>
            <person name="Slobodkin A.I."/>
        </authorList>
    </citation>
    <scope>NUCLEOTIDE SEQUENCE [LARGE SCALE GENOMIC DNA]</scope>
    <source>
        <strain evidence="1 2">A05MB</strain>
    </source>
</reference>